<dbReference type="RefSeq" id="WP_048168116.1">
    <property type="nucleotide sequence ID" value="NZ_CP009501.1"/>
</dbReference>
<dbReference type="GO" id="GO:0005506">
    <property type="term" value="F:iron ion binding"/>
    <property type="evidence" value="ECO:0007669"/>
    <property type="project" value="UniProtKB-UniRule"/>
</dbReference>
<dbReference type="PATRIC" id="fig|523844.20.peg.2946"/>
<dbReference type="InterPro" id="IPR017861">
    <property type="entry name" value="KAE1/TsaD"/>
</dbReference>
<evidence type="ECO:0000256" key="2">
    <source>
        <dbReference type="ARBA" id="ARBA00022527"/>
    </source>
</evidence>
<dbReference type="HAMAP" id="MF_01446">
    <property type="entry name" value="Kae1"/>
    <property type="match status" value="1"/>
</dbReference>
<evidence type="ECO:0000256" key="12">
    <source>
        <dbReference type="ARBA" id="ARBA00047899"/>
    </source>
</evidence>
<dbReference type="HAMAP" id="MF_01447">
    <property type="entry name" value="Kae1_Bud32_arch"/>
    <property type="match status" value="1"/>
</dbReference>
<dbReference type="NCBIfam" id="TIGR00329">
    <property type="entry name" value="gcp_kae1"/>
    <property type="match status" value="1"/>
</dbReference>
<dbReference type="InterPro" id="IPR008266">
    <property type="entry name" value="Tyr_kinase_AS"/>
</dbReference>
<feature type="binding site" evidence="15">
    <location>
        <begin position="134"/>
        <end position="138"/>
    </location>
    <ligand>
        <name>L-threonylcarbamoyladenylate</name>
        <dbReference type="ChEBI" id="CHEBI:73682"/>
    </ligand>
</feature>
<keyword evidence="3 15" id="KW-0808">Transferase</keyword>
<dbReference type="Pfam" id="PF01163">
    <property type="entry name" value="RIO1"/>
    <property type="match status" value="1"/>
</dbReference>
<evidence type="ECO:0000256" key="9">
    <source>
        <dbReference type="ARBA" id="ARBA00023004"/>
    </source>
</evidence>
<evidence type="ECO:0000256" key="8">
    <source>
        <dbReference type="ARBA" id="ARBA00022840"/>
    </source>
</evidence>
<comment type="subunit">
    <text evidence="15">Component of the KEOPS complex that consists of Kae1, Bud32, Cgi121 and Pcc1; the whole complex dimerizes.</text>
</comment>
<dbReference type="PRINTS" id="PR00789">
    <property type="entry name" value="OSIALOPTASE"/>
</dbReference>
<keyword evidence="7 15" id="KW-0418">Kinase</keyword>
<dbReference type="NCBIfam" id="TIGR03724">
    <property type="entry name" value="arch_bud32"/>
    <property type="match status" value="1"/>
</dbReference>
<comment type="catalytic activity">
    <reaction evidence="14 15">
        <text>L-seryl-[protein] + ATP = O-phospho-L-seryl-[protein] + ADP + H(+)</text>
        <dbReference type="Rhea" id="RHEA:17989"/>
        <dbReference type="Rhea" id="RHEA-COMP:9863"/>
        <dbReference type="Rhea" id="RHEA-COMP:11604"/>
        <dbReference type="ChEBI" id="CHEBI:15378"/>
        <dbReference type="ChEBI" id="CHEBI:29999"/>
        <dbReference type="ChEBI" id="CHEBI:30616"/>
        <dbReference type="ChEBI" id="CHEBI:83421"/>
        <dbReference type="ChEBI" id="CHEBI:456216"/>
        <dbReference type="EC" id="2.7.11.1"/>
    </reaction>
</comment>
<dbReference type="AlphaFoldDB" id="A0A0E3KZE3"/>
<dbReference type="GeneID" id="41602176"/>
<feature type="region of interest" description="Kae1" evidence="15">
    <location>
        <begin position="1"/>
        <end position="329"/>
    </location>
</feature>
<dbReference type="PROSITE" id="PS50011">
    <property type="entry name" value="PROTEIN_KINASE_DOM"/>
    <property type="match status" value="1"/>
</dbReference>
<feature type="binding site" evidence="15">
    <location>
        <position position="134"/>
    </location>
    <ligand>
        <name>Fe cation</name>
        <dbReference type="ChEBI" id="CHEBI:24875"/>
    </ligand>
</feature>
<dbReference type="GO" id="GO:0004712">
    <property type="term" value="F:protein serine/threonine/tyrosine kinase activity"/>
    <property type="evidence" value="ECO:0007669"/>
    <property type="project" value="UniProtKB-UniRule"/>
</dbReference>
<keyword evidence="6 15" id="KW-0547">Nucleotide-binding</keyword>
<gene>
    <name evidence="17" type="ORF">MSTHT_2414</name>
</gene>
<dbReference type="PROSITE" id="PS00109">
    <property type="entry name" value="PROTEIN_KINASE_TYR"/>
    <property type="match status" value="1"/>
</dbReference>
<feature type="binding site" evidence="15">
    <location>
        <position position="183"/>
    </location>
    <ligand>
        <name>L-threonylcarbamoyladenylate</name>
        <dbReference type="ChEBI" id="CHEBI:73682"/>
    </ligand>
</feature>
<evidence type="ECO:0000256" key="5">
    <source>
        <dbReference type="ARBA" id="ARBA00022723"/>
    </source>
</evidence>
<dbReference type="InterPro" id="IPR043129">
    <property type="entry name" value="ATPase_NBD"/>
</dbReference>
<comment type="function">
    <text evidence="15">Required for the formation of a threonylcarbamoyl group on adenosine at position 37 (t(6)A37) in tRNAs that read codons beginning with adenine. Is a component of the KEOPS complex that is probably involved in the transfer of the threonylcarbamoyl moiety of threonylcarbamoyl-AMP (TC-AMP) to the N6 group of A37. The Kae1 domain likely plays a direct catalytic role in this reaction. The Bud32 domain probably displays kinase activity that regulates Kae1 function.</text>
</comment>
<dbReference type="Proteomes" id="UP000066529">
    <property type="component" value="Chromosome"/>
</dbReference>
<evidence type="ECO:0000256" key="3">
    <source>
        <dbReference type="ARBA" id="ARBA00022679"/>
    </source>
</evidence>
<evidence type="ECO:0000313" key="17">
    <source>
        <dbReference type="EMBL" id="AKB14172.1"/>
    </source>
</evidence>
<feature type="binding site" evidence="15">
    <location>
        <position position="262"/>
    </location>
    <ligand>
        <name>L-threonylcarbamoyladenylate</name>
        <dbReference type="ChEBI" id="CHEBI:73682"/>
    </ligand>
</feature>
<dbReference type="KEGG" id="mthr:MSTHT_2414"/>
<comment type="cofactor">
    <cofactor evidence="15">
        <name>Fe(2+)</name>
        <dbReference type="ChEBI" id="CHEBI:29033"/>
    </cofactor>
    <text evidence="15">Binds 1 Fe(2+) ion per subunit.</text>
</comment>
<dbReference type="Pfam" id="PF00814">
    <property type="entry name" value="TsaD"/>
    <property type="match status" value="1"/>
</dbReference>
<dbReference type="InterPro" id="IPR000905">
    <property type="entry name" value="Gcp-like_dom"/>
</dbReference>
<dbReference type="PANTHER" id="PTHR11735">
    <property type="entry name" value="TRNA N6-ADENOSINE THREONYLCARBAMOYLTRANSFERASE"/>
    <property type="match status" value="1"/>
</dbReference>
<dbReference type="EC" id="2.3.1.234" evidence="15"/>
<dbReference type="GO" id="GO:0005737">
    <property type="term" value="C:cytoplasm"/>
    <property type="evidence" value="ECO:0007669"/>
    <property type="project" value="UniProtKB-SubCell"/>
</dbReference>
<comment type="similarity">
    <text evidence="15">In the N-terminal section; belongs to the KAE1 / TsaD family.</text>
</comment>
<evidence type="ECO:0000256" key="1">
    <source>
        <dbReference type="ARBA" id="ARBA00022490"/>
    </source>
</evidence>
<dbReference type="GO" id="GO:0002949">
    <property type="term" value="P:tRNA threonylcarbamoyladenosine modification"/>
    <property type="evidence" value="ECO:0007669"/>
    <property type="project" value="UniProtKB-UniRule"/>
</dbReference>
<dbReference type="CDD" id="cd24131">
    <property type="entry name" value="ASKHA_NBD_Kae1_arch_bac"/>
    <property type="match status" value="1"/>
</dbReference>
<dbReference type="PIRSF" id="PIRSF036401">
    <property type="entry name" value="Gcp_STYKS"/>
    <property type="match status" value="1"/>
</dbReference>
<feature type="active site" description="Proton acceptor; for kinase activity" evidence="15">
    <location>
        <position position="462"/>
    </location>
</feature>
<dbReference type="GO" id="GO:0000408">
    <property type="term" value="C:EKC/KEOPS complex"/>
    <property type="evidence" value="ECO:0007669"/>
    <property type="project" value="InterPro"/>
</dbReference>
<dbReference type="HOGENOM" id="CLU_023208_2_2_2"/>
<dbReference type="Gene3D" id="1.10.510.10">
    <property type="entry name" value="Transferase(Phosphotransferase) domain 1"/>
    <property type="match status" value="1"/>
</dbReference>
<dbReference type="GO" id="GO:0061711">
    <property type="term" value="F:tRNA N(6)-L-threonylcarbamoyladenine synthase activity"/>
    <property type="evidence" value="ECO:0007669"/>
    <property type="project" value="UniProtKB-EC"/>
</dbReference>
<comment type="catalytic activity">
    <reaction evidence="13 15">
        <text>L-threonylcarbamoyladenylate + adenosine(37) in tRNA = N(6)-L-threonylcarbamoyladenosine(37) in tRNA + AMP + H(+)</text>
        <dbReference type="Rhea" id="RHEA:37059"/>
        <dbReference type="Rhea" id="RHEA-COMP:10162"/>
        <dbReference type="Rhea" id="RHEA-COMP:10163"/>
        <dbReference type="ChEBI" id="CHEBI:15378"/>
        <dbReference type="ChEBI" id="CHEBI:73682"/>
        <dbReference type="ChEBI" id="CHEBI:74411"/>
        <dbReference type="ChEBI" id="CHEBI:74418"/>
        <dbReference type="ChEBI" id="CHEBI:456215"/>
        <dbReference type="EC" id="2.3.1.234"/>
    </reaction>
</comment>
<evidence type="ECO:0000256" key="6">
    <source>
        <dbReference type="ARBA" id="ARBA00022741"/>
    </source>
</evidence>
<keyword evidence="10 15" id="KW-0511">Multifunctional enzyme</keyword>
<evidence type="ECO:0000313" key="18">
    <source>
        <dbReference type="Proteomes" id="UP000066529"/>
    </source>
</evidence>
<keyword evidence="5 15" id="KW-0479">Metal-binding</keyword>
<dbReference type="PANTHER" id="PTHR11735:SF14">
    <property type="entry name" value="TRNA N6-ADENOSINE THREONYLCARBAMOYLTRANSFERASE"/>
    <property type="match status" value="1"/>
</dbReference>
<dbReference type="GO" id="GO:0106310">
    <property type="term" value="F:protein serine kinase activity"/>
    <property type="evidence" value="ECO:0007669"/>
    <property type="project" value="RHEA"/>
</dbReference>
<protein>
    <recommendedName>
        <fullName evidence="15">Probable bifunctional tRNA threonylcarbamoyladenosine biosynthesis protein</fullName>
    </recommendedName>
    <domain>
        <recommendedName>
            <fullName evidence="15">tRNA N6-adenosine threonylcarbamoyltransferase</fullName>
            <ecNumber evidence="15">2.3.1.234</ecNumber>
        </recommendedName>
        <alternativeName>
            <fullName evidence="15">tRNA threonylcarbamoyladenosine biosynthesis protein Kae1</fullName>
        </alternativeName>
        <alternativeName>
            <fullName evidence="15">t(6)A37 threonylcarbamoyladenosine biosynthesis protein Kae1</fullName>
        </alternativeName>
    </domain>
    <domain>
        <recommendedName>
            <fullName evidence="15">Serine/threonine-protein kinase Bud32</fullName>
            <ecNumber evidence="15">2.7.11.1</ecNumber>
        </recommendedName>
    </domain>
</protein>
<feature type="binding site" evidence="15">
    <location>
        <position position="290"/>
    </location>
    <ligand>
        <name>Fe cation</name>
        <dbReference type="ChEBI" id="CHEBI:24875"/>
    </ligand>
</feature>
<dbReference type="InterPro" id="IPR022495">
    <property type="entry name" value="Bud32"/>
</dbReference>
<dbReference type="Gene3D" id="3.30.420.40">
    <property type="match status" value="2"/>
</dbReference>
<evidence type="ECO:0000256" key="13">
    <source>
        <dbReference type="ARBA" id="ARBA00048117"/>
    </source>
</evidence>
<dbReference type="SUPFAM" id="SSF56112">
    <property type="entry name" value="Protein kinase-like (PK-like)"/>
    <property type="match status" value="1"/>
</dbReference>
<keyword evidence="2 15" id="KW-0723">Serine/threonine-protein kinase</keyword>
<dbReference type="GO" id="GO:0004674">
    <property type="term" value="F:protein serine/threonine kinase activity"/>
    <property type="evidence" value="ECO:0007669"/>
    <property type="project" value="UniProtKB-KW"/>
</dbReference>
<dbReference type="EC" id="2.7.11.1" evidence="15"/>
<dbReference type="InterPro" id="IPR009220">
    <property type="entry name" value="tRNA_threonyl_synthase/kinase"/>
</dbReference>
<feature type="binding site" evidence="15">
    <location>
        <begin position="353"/>
        <end position="361"/>
    </location>
    <ligand>
        <name>ATP</name>
        <dbReference type="ChEBI" id="CHEBI:30616"/>
    </ligand>
</feature>
<sequence length="545" mass="60294">MKNTFILGIEGTAWNLSAAIVTETEVIAEVTETYKPETGGIHPREAAQHHAKYAASVIKRLLAEAKKKGVQPSEIDGIAFSQGPGLGPCLRTVATAARMLSISLGVPLIGVNHCIAHIEVGIWRTPAKDPVVLYVSGANSQVISYMGGRYRVFGETLDIGLGNALDKFARKAGLPHPGGPKIEAYAKNATKYIPLPYVIKGMDLSFSGLSTAASEALKKAPLEDVCYSYQETAFAMVVEVAERALAHTGKKEILLAGGVGANARLREMLNEMCEARGAKFYVPEKRFMGDNGTMIAYTGLLMYKSGITLSLEESRVNPNFRTDDVEVTWIKEEEMKKIPEVSPETSLKIGEMLDNGAEAVVYLEEGYEGKQVLIKERIPKAYRHKEIDERIRTERNRTEARLISEARRNGVPTPIIYDVEDFKLKMQYIDGVPIKYLITPELSEKVGELVGKLHSAGIVHGDLTTSNLLLAGDRLYLLDFGLAYFDKSLEARGVDVHVLFQTFESTHHNHRALTEAFKKGYRSTFIDSEDVLKRVEEIKKRARYA</sequence>
<reference evidence="17 18" key="1">
    <citation type="submission" date="2014-07" db="EMBL/GenBank/DDBJ databases">
        <title>Methanogenic archaea and the global carbon cycle.</title>
        <authorList>
            <person name="Henriksen J.R."/>
            <person name="Luke J."/>
            <person name="Reinhart S."/>
            <person name="Benedict M.N."/>
            <person name="Youngblut N.D."/>
            <person name="Metcalf M.E."/>
            <person name="Whitaker R.J."/>
            <person name="Metcalf W.W."/>
        </authorList>
    </citation>
    <scope>NUCLEOTIDE SEQUENCE [LARGE SCALE GENOMIC DNA]</scope>
    <source>
        <strain evidence="18">ATCC 43570 / DSM 1825 / OCM 12 / VKM B-1830 / TM-1</strain>
    </source>
</reference>
<evidence type="ECO:0000256" key="11">
    <source>
        <dbReference type="ARBA" id="ARBA00023315"/>
    </source>
</evidence>
<comment type="catalytic activity">
    <reaction evidence="12 15">
        <text>L-threonyl-[protein] + ATP = O-phospho-L-threonyl-[protein] + ADP + H(+)</text>
        <dbReference type="Rhea" id="RHEA:46608"/>
        <dbReference type="Rhea" id="RHEA-COMP:11060"/>
        <dbReference type="Rhea" id="RHEA-COMP:11605"/>
        <dbReference type="ChEBI" id="CHEBI:15378"/>
        <dbReference type="ChEBI" id="CHEBI:30013"/>
        <dbReference type="ChEBI" id="CHEBI:30616"/>
        <dbReference type="ChEBI" id="CHEBI:61977"/>
        <dbReference type="ChEBI" id="CHEBI:456216"/>
        <dbReference type="EC" id="2.7.11.1"/>
    </reaction>
</comment>
<dbReference type="InterPro" id="IPR034680">
    <property type="entry name" value="Kae1_archaea_euk"/>
</dbReference>
<keyword evidence="8 15" id="KW-0067">ATP-binding</keyword>
<dbReference type="NCBIfam" id="NF011462">
    <property type="entry name" value="PRK14879.1-3"/>
    <property type="match status" value="1"/>
</dbReference>
<feature type="domain" description="Protein kinase" evidence="16">
    <location>
        <begin position="347"/>
        <end position="545"/>
    </location>
</feature>
<name>A0A0E3KZE3_METTT</name>
<comment type="subcellular location">
    <subcellularLocation>
        <location evidence="15">Cytoplasm</location>
    </subcellularLocation>
</comment>
<evidence type="ECO:0000256" key="10">
    <source>
        <dbReference type="ARBA" id="ARBA00023268"/>
    </source>
</evidence>
<dbReference type="EMBL" id="CP009501">
    <property type="protein sequence ID" value="AKB14172.1"/>
    <property type="molecule type" value="Genomic_DNA"/>
</dbReference>
<feature type="binding site" evidence="15">
    <location>
        <position position="117"/>
    </location>
    <ligand>
        <name>Fe cation</name>
        <dbReference type="ChEBI" id="CHEBI:24875"/>
    </ligand>
</feature>
<dbReference type="SUPFAM" id="SSF53067">
    <property type="entry name" value="Actin-like ATPase domain"/>
    <property type="match status" value="1"/>
</dbReference>
<feature type="binding site" evidence="15">
    <location>
        <position position="179"/>
    </location>
    <ligand>
        <name>L-threonylcarbamoyladenylate</name>
        <dbReference type="ChEBI" id="CHEBI:73682"/>
    </ligand>
</feature>
<keyword evidence="11 15" id="KW-0012">Acyltransferase</keyword>
<dbReference type="GO" id="GO:0005524">
    <property type="term" value="F:ATP binding"/>
    <property type="evidence" value="ECO:0007669"/>
    <property type="project" value="UniProtKB-UniRule"/>
</dbReference>
<evidence type="ECO:0000256" key="15">
    <source>
        <dbReference type="HAMAP-Rule" id="MF_01447"/>
    </source>
</evidence>
<keyword evidence="4 15" id="KW-0819">tRNA processing</keyword>
<dbReference type="InterPro" id="IPR018934">
    <property type="entry name" value="RIO_dom"/>
</dbReference>
<feature type="binding site" evidence="15">
    <location>
        <position position="166"/>
    </location>
    <ligand>
        <name>L-threonylcarbamoyladenylate</name>
        <dbReference type="ChEBI" id="CHEBI:73682"/>
    </ligand>
</feature>
<keyword evidence="1 15" id="KW-0963">Cytoplasm</keyword>
<evidence type="ECO:0000256" key="4">
    <source>
        <dbReference type="ARBA" id="ARBA00022694"/>
    </source>
</evidence>
<dbReference type="Gene3D" id="3.30.200.20">
    <property type="entry name" value="Phosphorylase Kinase, domain 1"/>
    <property type="match status" value="1"/>
</dbReference>
<dbReference type="GO" id="GO:0008270">
    <property type="term" value="F:zinc ion binding"/>
    <property type="evidence" value="ECO:0007669"/>
    <property type="project" value="InterPro"/>
</dbReference>
<dbReference type="GO" id="GO:0004222">
    <property type="term" value="F:metalloendopeptidase activity"/>
    <property type="evidence" value="ECO:0007669"/>
    <property type="project" value="InterPro"/>
</dbReference>
<feature type="binding site" evidence="15">
    <location>
        <position position="113"/>
    </location>
    <ligand>
        <name>Fe cation</name>
        <dbReference type="ChEBI" id="CHEBI:24875"/>
    </ligand>
</feature>
<evidence type="ECO:0000259" key="16">
    <source>
        <dbReference type="PROSITE" id="PS50011"/>
    </source>
</evidence>
<keyword evidence="9 15" id="KW-0408">Iron</keyword>
<dbReference type="NCBIfam" id="TIGR03722">
    <property type="entry name" value="arch_KAE1"/>
    <property type="match status" value="1"/>
</dbReference>
<organism evidence="17 18">
    <name type="scientific">Methanosarcina thermophila (strain ATCC 43570 / DSM 1825 / OCM 12 / VKM B-1830 / TM-1)</name>
    <dbReference type="NCBI Taxonomy" id="523844"/>
    <lineage>
        <taxon>Archaea</taxon>
        <taxon>Methanobacteriati</taxon>
        <taxon>Methanobacteriota</taxon>
        <taxon>Stenosarchaea group</taxon>
        <taxon>Methanomicrobia</taxon>
        <taxon>Methanosarcinales</taxon>
        <taxon>Methanosarcinaceae</taxon>
        <taxon>Methanosarcina</taxon>
    </lineage>
</organism>
<dbReference type="FunFam" id="3.30.420.40:FF:000284">
    <property type="entry name" value="Probable bifunctional tRNA threonylcarbamoyladenosine biosynthesis protein"/>
    <property type="match status" value="1"/>
</dbReference>
<feature type="binding site" evidence="15">
    <location>
        <position position="375"/>
    </location>
    <ligand>
        <name>ATP</name>
        <dbReference type="ChEBI" id="CHEBI:30616"/>
    </ligand>
</feature>
<dbReference type="InterPro" id="IPR011009">
    <property type="entry name" value="Kinase-like_dom_sf"/>
</dbReference>
<dbReference type="STRING" id="523844.MSTHT_2414"/>
<evidence type="ECO:0000256" key="7">
    <source>
        <dbReference type="ARBA" id="ARBA00022777"/>
    </source>
</evidence>
<dbReference type="NCBIfam" id="NF007174">
    <property type="entry name" value="PRK09605.1"/>
    <property type="match status" value="1"/>
</dbReference>
<comment type="similarity">
    <text evidence="15">In the C-terminal section; belongs to the protein kinase superfamily. Tyr protein kinase family. BUD32 subfamily.</text>
</comment>
<dbReference type="InterPro" id="IPR000719">
    <property type="entry name" value="Prot_kinase_dom"/>
</dbReference>
<dbReference type="OrthoDB" id="6818at2157"/>
<accession>A0A0E3KZE3</accession>
<proteinExistence type="inferred from homology"/>
<evidence type="ECO:0000256" key="14">
    <source>
        <dbReference type="ARBA" id="ARBA00048679"/>
    </source>
</evidence>